<gene>
    <name evidence="2" type="ORF">A2W70_02780</name>
</gene>
<sequence>MKINQKQETGNQKQKLFSLKFNVSSFQFASGQMMIIAIIFLAVILVISAALFARVAGFLRFGSNSILREQATNLAEAGIDYAIFKLNETAGSYTGTGVTEVTVGTIGSFTTTVQEKNPPNPQLKTITSTGYIPNKTNPRAKRTLKVDVLISAESIAFRYAVEVGTGGVSMENSALITGTVYSNKSGVSISGSGSSKIDGDAYTVGTITTPDPTVTGTKYQNQPASEMPTVDYQYWKNQAEAGGTTNCPAGLCKYDGGVHNLGPRKLVGKLELANSAYVTMDGPIYVTGDVEVHNSAVLKLNDNFGSNGSVLIADGTITVRNDGELQSTNATPKGYILAVTTSTDPNQAISIRNRGVNAIFYALDGTAEMRNNAKVTALVAKQLIIRNSASLDYDSGLASAQFSSGPGGSWQIKRGTYRFTISP</sequence>
<organism evidence="2 3">
    <name type="scientific">Candidatus Curtissbacteria bacterium RIFCSPLOWO2_02_41_11</name>
    <dbReference type="NCBI Taxonomy" id="1797731"/>
    <lineage>
        <taxon>Bacteria</taxon>
        <taxon>Candidatus Curtissiibacteriota</taxon>
    </lineage>
</organism>
<reference evidence="2 3" key="1">
    <citation type="journal article" date="2016" name="Nat. Commun.">
        <title>Thousands of microbial genomes shed light on interconnected biogeochemical processes in an aquifer system.</title>
        <authorList>
            <person name="Anantharaman K."/>
            <person name="Brown C.T."/>
            <person name="Hug L.A."/>
            <person name="Sharon I."/>
            <person name="Castelle C.J."/>
            <person name="Probst A.J."/>
            <person name="Thomas B.C."/>
            <person name="Singh A."/>
            <person name="Wilkins M.J."/>
            <person name="Karaoz U."/>
            <person name="Brodie E.L."/>
            <person name="Williams K.H."/>
            <person name="Hubbard S.S."/>
            <person name="Banfield J.F."/>
        </authorList>
    </citation>
    <scope>NUCLEOTIDE SEQUENCE [LARGE SCALE GENOMIC DNA]</scope>
</reference>
<keyword evidence="1" id="KW-0812">Transmembrane</keyword>
<keyword evidence="1" id="KW-1133">Transmembrane helix</keyword>
<comment type="caution">
    <text evidence="2">The sequence shown here is derived from an EMBL/GenBank/DDBJ whole genome shotgun (WGS) entry which is preliminary data.</text>
</comment>
<protein>
    <recommendedName>
        <fullName evidence="4">Type 4 fimbrial biogenesis protein PilX N-terminal domain-containing protein</fullName>
    </recommendedName>
</protein>
<name>A0A1F5HU29_9BACT</name>
<dbReference type="EMBL" id="MFBU01000005">
    <property type="protein sequence ID" value="OGE07682.1"/>
    <property type="molecule type" value="Genomic_DNA"/>
</dbReference>
<evidence type="ECO:0000256" key="1">
    <source>
        <dbReference type="SAM" id="Phobius"/>
    </source>
</evidence>
<evidence type="ECO:0000313" key="2">
    <source>
        <dbReference type="EMBL" id="OGE07682.1"/>
    </source>
</evidence>
<evidence type="ECO:0000313" key="3">
    <source>
        <dbReference type="Proteomes" id="UP000177747"/>
    </source>
</evidence>
<dbReference type="STRING" id="1797731.A2W70_02780"/>
<feature type="transmembrane region" description="Helical" evidence="1">
    <location>
        <begin position="33"/>
        <end position="53"/>
    </location>
</feature>
<keyword evidence="1" id="KW-0472">Membrane</keyword>
<evidence type="ECO:0008006" key="4">
    <source>
        <dbReference type="Google" id="ProtNLM"/>
    </source>
</evidence>
<dbReference type="Proteomes" id="UP000177747">
    <property type="component" value="Unassembled WGS sequence"/>
</dbReference>
<proteinExistence type="predicted"/>
<accession>A0A1F5HU29</accession>
<dbReference type="AlphaFoldDB" id="A0A1F5HU29"/>